<evidence type="ECO:0000313" key="3">
    <source>
        <dbReference type="Proteomes" id="UP000656548"/>
    </source>
</evidence>
<dbReference type="EMBL" id="JADBEJ010000004">
    <property type="protein sequence ID" value="MBE1575511.1"/>
    <property type="molecule type" value="Genomic_DNA"/>
</dbReference>
<proteinExistence type="predicted"/>
<reference evidence="2 3" key="1">
    <citation type="submission" date="2020-10" db="EMBL/GenBank/DDBJ databases">
        <title>Sequencing the genomes of 1000 actinobacteria strains.</title>
        <authorList>
            <person name="Klenk H.-P."/>
        </authorList>
    </citation>
    <scope>NUCLEOTIDE SEQUENCE [LARGE SCALE GENOMIC DNA]</scope>
    <source>
        <strain evidence="2 3">DSM 46661</strain>
    </source>
</reference>
<keyword evidence="3" id="KW-1185">Reference proteome</keyword>
<feature type="region of interest" description="Disordered" evidence="1">
    <location>
        <begin position="23"/>
        <end position="42"/>
    </location>
</feature>
<name>A0ABR9L4L0_9PSEU</name>
<feature type="compositionally biased region" description="Basic and acidic residues" evidence="1">
    <location>
        <begin position="26"/>
        <end position="42"/>
    </location>
</feature>
<accession>A0ABR9L4L0</accession>
<protein>
    <submittedName>
        <fullName evidence="2">Uncharacterized protein</fullName>
    </submittedName>
</protein>
<gene>
    <name evidence="2" type="ORF">H4W30_002558</name>
</gene>
<comment type="caution">
    <text evidence="2">The sequence shown here is derived from an EMBL/GenBank/DDBJ whole genome shotgun (WGS) entry which is preliminary data.</text>
</comment>
<evidence type="ECO:0000256" key="1">
    <source>
        <dbReference type="SAM" id="MobiDB-lite"/>
    </source>
</evidence>
<sequence>MNSATAITTTADILALEGAGWEADLGEMRDDPPDRKWLEPRE</sequence>
<evidence type="ECO:0000313" key="2">
    <source>
        <dbReference type="EMBL" id="MBE1575511.1"/>
    </source>
</evidence>
<dbReference type="RefSeq" id="WP_264082842.1">
    <property type="nucleotide sequence ID" value="NZ_JADBEJ010000004.1"/>
</dbReference>
<organism evidence="2 3">
    <name type="scientific">Amycolatopsis roodepoortensis</name>
    <dbReference type="NCBI Taxonomy" id="700274"/>
    <lineage>
        <taxon>Bacteria</taxon>
        <taxon>Bacillati</taxon>
        <taxon>Actinomycetota</taxon>
        <taxon>Actinomycetes</taxon>
        <taxon>Pseudonocardiales</taxon>
        <taxon>Pseudonocardiaceae</taxon>
        <taxon>Amycolatopsis</taxon>
    </lineage>
</organism>
<dbReference type="Proteomes" id="UP000656548">
    <property type="component" value="Unassembled WGS sequence"/>
</dbReference>